<evidence type="ECO:0000256" key="1">
    <source>
        <dbReference type="SAM" id="MobiDB-lite"/>
    </source>
</evidence>
<dbReference type="PANTHER" id="PTHR34222">
    <property type="entry name" value="GAG_PRE-INTEGRS DOMAIN-CONTAINING PROTEIN"/>
    <property type="match status" value="1"/>
</dbReference>
<organism evidence="2 3">
    <name type="scientific">Rhododendron griersonianum</name>
    <dbReference type="NCBI Taxonomy" id="479676"/>
    <lineage>
        <taxon>Eukaryota</taxon>
        <taxon>Viridiplantae</taxon>
        <taxon>Streptophyta</taxon>
        <taxon>Embryophyta</taxon>
        <taxon>Tracheophyta</taxon>
        <taxon>Spermatophyta</taxon>
        <taxon>Magnoliopsida</taxon>
        <taxon>eudicotyledons</taxon>
        <taxon>Gunneridae</taxon>
        <taxon>Pentapetalae</taxon>
        <taxon>asterids</taxon>
        <taxon>Ericales</taxon>
        <taxon>Ericaceae</taxon>
        <taxon>Ericoideae</taxon>
        <taxon>Rhodoreae</taxon>
        <taxon>Rhododendron</taxon>
    </lineage>
</organism>
<dbReference type="Proteomes" id="UP000823749">
    <property type="component" value="Chromosome 10"/>
</dbReference>
<protein>
    <submittedName>
        <fullName evidence="2">Uncharacterized protein</fullName>
    </submittedName>
</protein>
<name>A0AAV6IJY0_9ERIC</name>
<dbReference type="AlphaFoldDB" id="A0AAV6IJY0"/>
<comment type="caution">
    <text evidence="2">The sequence shown here is derived from an EMBL/GenBank/DDBJ whole genome shotgun (WGS) entry which is preliminary data.</text>
</comment>
<sequence>MDPFPSTTKIYALVRQEEKQQEIHSLSSPIPDAAALAAKSTNRGNNSKFCKDQLHCDHCGWNNHTRGRCYKLIGYPPKKYGAQSGGPAKPPKHKESEIGTPPPITQDQYNKLLAMLSKVA</sequence>
<dbReference type="EMBL" id="JACTNZ010000010">
    <property type="protein sequence ID" value="KAG5528921.1"/>
    <property type="molecule type" value="Genomic_DNA"/>
</dbReference>
<feature type="region of interest" description="Disordered" evidence="1">
    <location>
        <begin position="80"/>
        <end position="106"/>
    </location>
</feature>
<proteinExistence type="predicted"/>
<evidence type="ECO:0000313" key="3">
    <source>
        <dbReference type="Proteomes" id="UP000823749"/>
    </source>
</evidence>
<keyword evidence="3" id="KW-1185">Reference proteome</keyword>
<gene>
    <name evidence="2" type="ORF">RHGRI_029544</name>
</gene>
<dbReference type="PANTHER" id="PTHR34222:SF99">
    <property type="entry name" value="PROTEIN, PUTATIVE-RELATED"/>
    <property type="match status" value="1"/>
</dbReference>
<reference evidence="2" key="1">
    <citation type="submission" date="2020-08" db="EMBL/GenBank/DDBJ databases">
        <title>Plant Genome Project.</title>
        <authorList>
            <person name="Zhang R.-G."/>
        </authorList>
    </citation>
    <scope>NUCLEOTIDE SEQUENCE</scope>
    <source>
        <strain evidence="2">WSP0</strain>
        <tissue evidence="2">Leaf</tissue>
    </source>
</reference>
<accession>A0AAV6IJY0</accession>
<evidence type="ECO:0000313" key="2">
    <source>
        <dbReference type="EMBL" id="KAG5528921.1"/>
    </source>
</evidence>